<protein>
    <submittedName>
        <fullName evidence="1">Oxa1</fullName>
    </submittedName>
</protein>
<dbReference type="Proteomes" id="UP001056778">
    <property type="component" value="Chromosome 1"/>
</dbReference>
<reference evidence="1" key="1">
    <citation type="submission" date="2022-04" db="EMBL/GenBank/DDBJ databases">
        <title>Chromosome-scale genome assembly of Holotrichia oblita Faldermann.</title>
        <authorList>
            <person name="Rongchong L."/>
        </authorList>
    </citation>
    <scope>NUCLEOTIDE SEQUENCE</scope>
    <source>
        <strain evidence="1">81SQS9</strain>
    </source>
</reference>
<evidence type="ECO:0000313" key="1">
    <source>
        <dbReference type="EMBL" id="KAI4471186.1"/>
    </source>
</evidence>
<sequence length="329" mass="36962">MFSRNTISSKYKSYVNTLRKFKDNKRCNETGIQHHKLSKKIFSLTALSAAAIHVVDKTAAPEANVNVIPAIPEPPPIPEASAEVLNQLNALGEPTFLSLGLGGWTPIGIVQTALEYLHVTLGVPWWGAIMPVFISFFMGLRQMANVPVESLRNGGMFWFTDLTIPDQYFALPIITSLTLWATIELGTDSARLSAQNLQTMKYVLRALPLFIVPFTVNFPGAILCYWVSTNFISLLQVGFLRIPAVREYFRIEALVTHNPDKLPVKSKGFTEGIKDSWTNLKISRELEERRRLDEIQFQRAGKGPVVKTYKYDPTKQNTKNPHAVSAKER</sequence>
<gene>
    <name evidence="1" type="ORF">MML48_1g17998</name>
</gene>
<proteinExistence type="predicted"/>
<organism evidence="1 2">
    <name type="scientific">Holotrichia oblita</name>
    <name type="common">Chafer beetle</name>
    <dbReference type="NCBI Taxonomy" id="644536"/>
    <lineage>
        <taxon>Eukaryota</taxon>
        <taxon>Metazoa</taxon>
        <taxon>Ecdysozoa</taxon>
        <taxon>Arthropoda</taxon>
        <taxon>Hexapoda</taxon>
        <taxon>Insecta</taxon>
        <taxon>Pterygota</taxon>
        <taxon>Neoptera</taxon>
        <taxon>Endopterygota</taxon>
        <taxon>Coleoptera</taxon>
        <taxon>Polyphaga</taxon>
        <taxon>Scarabaeiformia</taxon>
        <taxon>Scarabaeidae</taxon>
        <taxon>Melolonthinae</taxon>
        <taxon>Holotrichia</taxon>
    </lineage>
</organism>
<dbReference type="EMBL" id="CM043015">
    <property type="protein sequence ID" value="KAI4471186.1"/>
    <property type="molecule type" value="Genomic_DNA"/>
</dbReference>
<evidence type="ECO:0000313" key="2">
    <source>
        <dbReference type="Proteomes" id="UP001056778"/>
    </source>
</evidence>
<comment type="caution">
    <text evidence="1">The sequence shown here is derived from an EMBL/GenBank/DDBJ whole genome shotgun (WGS) entry which is preliminary data.</text>
</comment>
<name>A0ACB9TWF9_HOLOL</name>
<accession>A0ACB9TWF9</accession>
<keyword evidence="2" id="KW-1185">Reference proteome</keyword>